<proteinExistence type="predicted"/>
<accession>A0AA87FIW9</accession>
<evidence type="ECO:0000313" key="2">
    <source>
        <dbReference type="Proteomes" id="UP000004393"/>
    </source>
</evidence>
<dbReference type="Pfam" id="PF13328">
    <property type="entry name" value="HD_4"/>
    <property type="match status" value="1"/>
</dbReference>
<organism evidence="1 2">
    <name type="scientific">Enterococcus saccharolyticus 30_1</name>
    <dbReference type="NCBI Taxonomy" id="742813"/>
    <lineage>
        <taxon>Bacteria</taxon>
        <taxon>Bacillati</taxon>
        <taxon>Bacillota</taxon>
        <taxon>Bacilli</taxon>
        <taxon>Lactobacillales</taxon>
        <taxon>Enterococcaceae</taxon>
        <taxon>Enterococcus</taxon>
    </lineage>
</organism>
<dbReference type="Proteomes" id="UP000004393">
    <property type="component" value="Unassembled WGS sequence"/>
</dbReference>
<dbReference type="EMBL" id="ADLY01000006">
    <property type="protein sequence ID" value="EHG31370.1"/>
    <property type="molecule type" value="Genomic_DNA"/>
</dbReference>
<comment type="caution">
    <text evidence="1">The sequence shown here is derived from an EMBL/GenBank/DDBJ whole genome shotgun (WGS) entry which is preliminary data.</text>
</comment>
<gene>
    <name evidence="1" type="ORF">HMPREF9478_00214</name>
</gene>
<dbReference type="SUPFAM" id="SSF109604">
    <property type="entry name" value="HD-domain/PDEase-like"/>
    <property type="match status" value="1"/>
</dbReference>
<keyword evidence="2" id="KW-1185">Reference proteome</keyword>
<dbReference type="GO" id="GO:0008893">
    <property type="term" value="F:guanosine-3',5'-bis(diphosphate) 3'-diphosphatase activity"/>
    <property type="evidence" value="ECO:0007669"/>
    <property type="project" value="TreeGrafter"/>
</dbReference>
<protein>
    <recommendedName>
        <fullName evidence="3">HD domain-containing protein</fullName>
    </recommendedName>
</protein>
<name>A0AA87FIW9_9ENTE</name>
<dbReference type="PANTHER" id="PTHR46246:SF1">
    <property type="entry name" value="GUANOSINE-3',5'-BIS(DIPHOSPHATE) 3'-PYROPHOSPHOHYDROLASE MESH1"/>
    <property type="match status" value="1"/>
</dbReference>
<sequence>MTEYDKFKNMAIEVAKKAHAGQTDKGGEPYFFHVQRVANSLTDKNAKVVAYLHDTVEDTDITIEKLKELGFSDTIVSAVQVLTQERYQPYFDYIVEIKKNKLATMVKLADLKDNMNLSRITTPTEKDFERVKKYQKAFKILELEGE</sequence>
<dbReference type="InterPro" id="IPR052194">
    <property type="entry name" value="MESH1"/>
</dbReference>
<dbReference type="RefSeq" id="WP_005470003.1">
    <property type="nucleotide sequence ID" value="NZ_JH376939.1"/>
</dbReference>
<dbReference type="AlphaFoldDB" id="A0AA87FIW9"/>
<evidence type="ECO:0008006" key="3">
    <source>
        <dbReference type="Google" id="ProtNLM"/>
    </source>
</evidence>
<reference evidence="1 2" key="1">
    <citation type="submission" date="2011-10" db="EMBL/GenBank/DDBJ databases">
        <title>The Genome Sequence of Enterococcus saccharolyticus 30_1.</title>
        <authorList>
            <consortium name="The Broad Institute Genome Sequencing Platform"/>
            <person name="Earl A."/>
            <person name="Ward D."/>
            <person name="Feldgarden M."/>
            <person name="Gevers D."/>
            <person name="Daigneault M."/>
            <person name="Strauss J."/>
            <person name="Allen-Vercoe E."/>
            <person name="Young S.K."/>
            <person name="Zeng Q."/>
            <person name="Gargeya S."/>
            <person name="Fitzgerald M."/>
            <person name="Haas B."/>
            <person name="Abouelleil A."/>
            <person name="Alvarado L."/>
            <person name="Arachchi H.M."/>
            <person name="Berlin A."/>
            <person name="Brown A."/>
            <person name="Chapman S.B."/>
            <person name="Chen Z."/>
            <person name="Dunbar C."/>
            <person name="Freedman E."/>
            <person name="Gearin G."/>
            <person name="Gellesch M."/>
            <person name="Goldberg J."/>
            <person name="Griggs A."/>
            <person name="Gujja S."/>
            <person name="Heiman D."/>
            <person name="Howarth C."/>
            <person name="Larson L."/>
            <person name="Lui A."/>
            <person name="MacDonald P.J.P."/>
            <person name="Montmayeur A."/>
            <person name="Murphy C."/>
            <person name="Neiman D."/>
            <person name="Pearson M."/>
            <person name="Priest M."/>
            <person name="Roberts A."/>
            <person name="Saif S."/>
            <person name="Shea T."/>
            <person name="Shenoy N."/>
            <person name="Sisk P."/>
            <person name="Stolte C."/>
            <person name="Sykes S."/>
            <person name="Wortman J."/>
            <person name="Nusbaum C."/>
            <person name="Birren B."/>
        </authorList>
    </citation>
    <scope>NUCLEOTIDE SEQUENCE [LARGE SCALE GENOMIC DNA]</scope>
    <source>
        <strain evidence="1 2">30_1</strain>
    </source>
</reference>
<dbReference type="PANTHER" id="PTHR46246">
    <property type="entry name" value="GUANOSINE-3',5'-BIS(DIPHOSPHATE) 3'-PYROPHOSPHOHYDROLASE MESH1"/>
    <property type="match status" value="1"/>
</dbReference>
<evidence type="ECO:0000313" key="1">
    <source>
        <dbReference type="EMBL" id="EHG31370.1"/>
    </source>
</evidence>
<dbReference type="Gene3D" id="1.10.3210.10">
    <property type="entry name" value="Hypothetical protein af1432"/>
    <property type="match status" value="1"/>
</dbReference>